<evidence type="ECO:0000313" key="2">
    <source>
        <dbReference type="EMBL" id="URD97063.1"/>
    </source>
</evidence>
<reference evidence="2" key="1">
    <citation type="submission" date="2022-05" db="EMBL/GenBank/DDBJ databases">
        <title>The Musa troglodytarum L. genome provides insights into the mechanism of non-climacteric behaviour and enrichment of carotenoids.</title>
        <authorList>
            <person name="Wang J."/>
        </authorList>
    </citation>
    <scope>NUCLEOTIDE SEQUENCE</scope>
    <source>
        <tissue evidence="2">Leaf</tissue>
    </source>
</reference>
<evidence type="ECO:0000313" key="3">
    <source>
        <dbReference type="Proteomes" id="UP001055439"/>
    </source>
</evidence>
<evidence type="ECO:0000256" key="1">
    <source>
        <dbReference type="SAM" id="MobiDB-lite"/>
    </source>
</evidence>
<feature type="region of interest" description="Disordered" evidence="1">
    <location>
        <begin position="15"/>
        <end position="73"/>
    </location>
</feature>
<dbReference type="EMBL" id="CP097506">
    <property type="protein sequence ID" value="URD97063.1"/>
    <property type="molecule type" value="Genomic_DNA"/>
</dbReference>
<proteinExistence type="predicted"/>
<gene>
    <name evidence="2" type="ORF">MUK42_37703</name>
</gene>
<name>A0A9E7JXK3_9LILI</name>
<protein>
    <submittedName>
        <fullName evidence="2">Uncharacterized protein</fullName>
    </submittedName>
</protein>
<dbReference type="AlphaFoldDB" id="A0A9E7JXK3"/>
<keyword evidence="3" id="KW-1185">Reference proteome</keyword>
<accession>A0A9E7JXK3</accession>
<feature type="compositionally biased region" description="Basic and acidic residues" evidence="1">
    <location>
        <begin position="49"/>
        <end position="62"/>
    </location>
</feature>
<feature type="compositionally biased region" description="Basic residues" evidence="1">
    <location>
        <begin position="63"/>
        <end position="73"/>
    </location>
</feature>
<sequence>MSCVTVPSWARSSLCPNDLGFHPKSPNSSGEERSGRRASYRCHHGHRRGERERSSEESERLRECRRKRGRDRY</sequence>
<organism evidence="2 3">
    <name type="scientific">Musa troglodytarum</name>
    <name type="common">fe'i banana</name>
    <dbReference type="NCBI Taxonomy" id="320322"/>
    <lineage>
        <taxon>Eukaryota</taxon>
        <taxon>Viridiplantae</taxon>
        <taxon>Streptophyta</taxon>
        <taxon>Embryophyta</taxon>
        <taxon>Tracheophyta</taxon>
        <taxon>Spermatophyta</taxon>
        <taxon>Magnoliopsida</taxon>
        <taxon>Liliopsida</taxon>
        <taxon>Zingiberales</taxon>
        <taxon>Musaceae</taxon>
        <taxon>Musa</taxon>
    </lineage>
</organism>
<dbReference type="Proteomes" id="UP001055439">
    <property type="component" value="Chromosome 4"/>
</dbReference>
<feature type="compositionally biased region" description="Basic residues" evidence="1">
    <location>
        <begin position="36"/>
        <end position="48"/>
    </location>
</feature>